<keyword evidence="5" id="KW-0238">DNA-binding</keyword>
<dbReference type="PANTHER" id="PTHR32182">
    <property type="entry name" value="DNA REPLICATION AND REPAIR PROTEIN RECF"/>
    <property type="match status" value="1"/>
</dbReference>
<dbReference type="Gene3D" id="3.40.50.300">
    <property type="entry name" value="P-loop containing nucleotide triphosphate hydrolases"/>
    <property type="match status" value="1"/>
</dbReference>
<dbReference type="InterPro" id="IPR042174">
    <property type="entry name" value="RecF_2"/>
</dbReference>
<evidence type="ECO:0000256" key="2">
    <source>
        <dbReference type="ARBA" id="ARBA00022705"/>
    </source>
</evidence>
<feature type="domain" description="Rad50/SbcC-type AAA" evidence="6">
    <location>
        <begin position="2"/>
        <end position="125"/>
    </location>
</feature>
<keyword evidence="2" id="KW-0235">DNA replication</keyword>
<dbReference type="Pfam" id="PF13476">
    <property type="entry name" value="AAA_23"/>
    <property type="match status" value="1"/>
</dbReference>
<dbReference type="GO" id="GO:0006302">
    <property type="term" value="P:double-strand break repair"/>
    <property type="evidence" value="ECO:0007669"/>
    <property type="project" value="InterPro"/>
</dbReference>
<dbReference type="AlphaFoldDB" id="A0A382CJW3"/>
<dbReference type="GO" id="GO:0003697">
    <property type="term" value="F:single-stranded DNA binding"/>
    <property type="evidence" value="ECO:0007669"/>
    <property type="project" value="InterPro"/>
</dbReference>
<dbReference type="EMBL" id="UINC01034858">
    <property type="protein sequence ID" value="SVB26350.1"/>
    <property type="molecule type" value="Genomic_DNA"/>
</dbReference>
<protein>
    <recommendedName>
        <fullName evidence="6">Rad50/SbcC-type AAA domain-containing protein</fullName>
    </recommendedName>
</protein>
<gene>
    <name evidence="7" type="ORF">METZ01_LOCUS179204</name>
</gene>
<evidence type="ECO:0000256" key="4">
    <source>
        <dbReference type="ARBA" id="ARBA00022840"/>
    </source>
</evidence>
<evidence type="ECO:0000313" key="7">
    <source>
        <dbReference type="EMBL" id="SVB26350.1"/>
    </source>
</evidence>
<dbReference type="InterPro" id="IPR001238">
    <property type="entry name" value="DNA-binding_RecF"/>
</dbReference>
<keyword evidence="3" id="KW-0547">Nucleotide-binding</keyword>
<proteinExistence type="inferred from homology"/>
<keyword evidence="4" id="KW-0067">ATP-binding</keyword>
<dbReference type="InterPro" id="IPR038729">
    <property type="entry name" value="Rad50/SbcC_AAA"/>
</dbReference>
<dbReference type="NCBIfam" id="TIGR00611">
    <property type="entry name" value="recf"/>
    <property type="match status" value="1"/>
</dbReference>
<sequence length="303" mass="33834">MSLSNFRNYTSLELDLPPGPTIVKGSNGHGKSNLLEAMYALAIAKSSRAALERDLVNKASLENLIDGFSYAMVGATVLSKESRERLEIHYRSQPSENDDGFTTQKFIRINGIPKRASDLVGRLNAVLFSVEDLDLVFGRPSTRRRYLDILLSQMDSKYLRTLQQYQRAITQRNHLLRSIREGLSVPSELDFWDDQISNTGSTITAERVKAVRSLSETSRPLHSDISGTNEKMCCEYLSSSDIQSEEEPSLIEKSLASAIWDARNKDIAQGSTSVGPHRDDMKILIEETSADRFASRGQARTAI</sequence>
<dbReference type="Gene3D" id="1.20.1050.90">
    <property type="entry name" value="RecF/RecN/SMC, N-terminal domain"/>
    <property type="match status" value="1"/>
</dbReference>
<dbReference type="HAMAP" id="MF_00365">
    <property type="entry name" value="RecF"/>
    <property type="match status" value="1"/>
</dbReference>
<name>A0A382CJW3_9ZZZZ</name>
<keyword evidence="1" id="KW-0963">Cytoplasm</keyword>
<evidence type="ECO:0000256" key="1">
    <source>
        <dbReference type="ARBA" id="ARBA00022490"/>
    </source>
</evidence>
<dbReference type="GO" id="GO:0005524">
    <property type="term" value="F:ATP binding"/>
    <property type="evidence" value="ECO:0007669"/>
    <property type="project" value="UniProtKB-KW"/>
</dbReference>
<evidence type="ECO:0000259" key="6">
    <source>
        <dbReference type="Pfam" id="PF13476"/>
    </source>
</evidence>
<dbReference type="PANTHER" id="PTHR32182:SF0">
    <property type="entry name" value="DNA REPLICATION AND REPAIR PROTEIN RECF"/>
    <property type="match status" value="1"/>
</dbReference>
<reference evidence="7" key="1">
    <citation type="submission" date="2018-05" db="EMBL/GenBank/DDBJ databases">
        <authorList>
            <person name="Lanie J.A."/>
            <person name="Ng W.-L."/>
            <person name="Kazmierczak K.M."/>
            <person name="Andrzejewski T.M."/>
            <person name="Davidsen T.M."/>
            <person name="Wayne K.J."/>
            <person name="Tettelin H."/>
            <person name="Glass J.I."/>
            <person name="Rusch D."/>
            <person name="Podicherti R."/>
            <person name="Tsui H.-C.T."/>
            <person name="Winkler M.E."/>
        </authorList>
    </citation>
    <scope>NUCLEOTIDE SEQUENCE</scope>
</reference>
<feature type="non-terminal residue" evidence="7">
    <location>
        <position position="303"/>
    </location>
</feature>
<dbReference type="GO" id="GO:0016887">
    <property type="term" value="F:ATP hydrolysis activity"/>
    <property type="evidence" value="ECO:0007669"/>
    <property type="project" value="InterPro"/>
</dbReference>
<dbReference type="InterPro" id="IPR027417">
    <property type="entry name" value="P-loop_NTPase"/>
</dbReference>
<dbReference type="SUPFAM" id="SSF52540">
    <property type="entry name" value="P-loop containing nucleoside triphosphate hydrolases"/>
    <property type="match status" value="1"/>
</dbReference>
<dbReference type="GO" id="GO:0006260">
    <property type="term" value="P:DNA replication"/>
    <property type="evidence" value="ECO:0007669"/>
    <property type="project" value="UniProtKB-KW"/>
</dbReference>
<evidence type="ECO:0000256" key="5">
    <source>
        <dbReference type="ARBA" id="ARBA00023125"/>
    </source>
</evidence>
<organism evidence="7">
    <name type="scientific">marine metagenome</name>
    <dbReference type="NCBI Taxonomy" id="408172"/>
    <lineage>
        <taxon>unclassified sequences</taxon>
        <taxon>metagenomes</taxon>
        <taxon>ecological metagenomes</taxon>
    </lineage>
</organism>
<evidence type="ECO:0000256" key="3">
    <source>
        <dbReference type="ARBA" id="ARBA00022741"/>
    </source>
</evidence>
<accession>A0A382CJW3</accession>
<dbReference type="GO" id="GO:0000731">
    <property type="term" value="P:DNA synthesis involved in DNA repair"/>
    <property type="evidence" value="ECO:0007669"/>
    <property type="project" value="TreeGrafter"/>
</dbReference>